<dbReference type="EMBL" id="JBIALX010000017">
    <property type="protein sequence ID" value="MFF0457612.1"/>
    <property type="molecule type" value="Genomic_DNA"/>
</dbReference>
<name>A0ABW6NT40_9NOCA</name>
<feature type="signal peptide" evidence="1">
    <location>
        <begin position="1"/>
        <end position="24"/>
    </location>
</feature>
<organism evidence="2 3">
    <name type="scientific">Nocardia africana</name>
    <dbReference type="NCBI Taxonomy" id="134964"/>
    <lineage>
        <taxon>Bacteria</taxon>
        <taxon>Bacillati</taxon>
        <taxon>Actinomycetota</taxon>
        <taxon>Actinomycetes</taxon>
        <taxon>Mycobacteriales</taxon>
        <taxon>Nocardiaceae</taxon>
        <taxon>Nocardia</taxon>
    </lineage>
</organism>
<gene>
    <name evidence="2" type="ORF">ACFYTH_29970</name>
</gene>
<dbReference type="Proteomes" id="UP001601521">
    <property type="component" value="Unassembled WGS sequence"/>
</dbReference>
<reference evidence="2 3" key="1">
    <citation type="submission" date="2024-10" db="EMBL/GenBank/DDBJ databases">
        <title>The Natural Products Discovery Center: Release of the First 8490 Sequenced Strains for Exploring Actinobacteria Biosynthetic Diversity.</title>
        <authorList>
            <person name="Kalkreuter E."/>
            <person name="Kautsar S.A."/>
            <person name="Yang D."/>
            <person name="Bader C.D."/>
            <person name="Teijaro C.N."/>
            <person name="Fluegel L."/>
            <person name="Davis C.M."/>
            <person name="Simpson J.R."/>
            <person name="Lauterbach L."/>
            <person name="Steele A.D."/>
            <person name="Gui C."/>
            <person name="Meng S."/>
            <person name="Li G."/>
            <person name="Viehrig K."/>
            <person name="Ye F."/>
            <person name="Su P."/>
            <person name="Kiefer A.F."/>
            <person name="Nichols A."/>
            <person name="Cepeda A.J."/>
            <person name="Yan W."/>
            <person name="Fan B."/>
            <person name="Jiang Y."/>
            <person name="Adhikari A."/>
            <person name="Zheng C.-J."/>
            <person name="Schuster L."/>
            <person name="Cowan T.M."/>
            <person name="Smanski M.J."/>
            <person name="Chevrette M.G."/>
            <person name="De Carvalho L.P.S."/>
            <person name="Shen B."/>
        </authorList>
    </citation>
    <scope>NUCLEOTIDE SEQUENCE [LARGE SCALE GENOMIC DNA]</scope>
    <source>
        <strain evidence="2 3">NPDC004550</strain>
    </source>
</reference>
<proteinExistence type="predicted"/>
<evidence type="ECO:0000313" key="3">
    <source>
        <dbReference type="Proteomes" id="UP001601521"/>
    </source>
</evidence>
<dbReference type="RefSeq" id="WP_387254882.1">
    <property type="nucleotide sequence ID" value="NZ_JBIALX010000017.1"/>
</dbReference>
<evidence type="ECO:0000256" key="1">
    <source>
        <dbReference type="SAM" id="SignalP"/>
    </source>
</evidence>
<keyword evidence="3" id="KW-1185">Reference proteome</keyword>
<keyword evidence="1" id="KW-0732">Signal</keyword>
<sequence>MSRPLLIASMLPLAVFLGTGVAAASPGDLVLTPADAAQAPAVPPLAVDWQTVAHDVQGLLPFPLPLPPTEGPVVQDNSAVAPQNAPVDAGWAPAVTADGPPVATAAATTPDAVPVAPAAASPASIADVLPVDDQHPVETFCEQVPADPDRCAATVVDAGVGAAIGAGIGAAVSAPLAIPAAALGAAAGFVVGIPFLPTGLVAGPLIGAAVGAAIVAAPAAALGAALGAAVGTIVGITAPVPPKAAPADAPGATDASGPAAT</sequence>
<comment type="caution">
    <text evidence="2">The sequence shown here is derived from an EMBL/GenBank/DDBJ whole genome shotgun (WGS) entry which is preliminary data.</text>
</comment>
<protein>
    <submittedName>
        <fullName evidence="2">Uncharacterized protein</fullName>
    </submittedName>
</protein>
<evidence type="ECO:0000313" key="2">
    <source>
        <dbReference type="EMBL" id="MFF0457612.1"/>
    </source>
</evidence>
<accession>A0ABW6NT40</accession>
<feature type="chain" id="PRO_5046441291" evidence="1">
    <location>
        <begin position="25"/>
        <end position="261"/>
    </location>
</feature>